<reference evidence="1 2" key="1">
    <citation type="journal article" date="2020" name="ISME J.">
        <title>Comparative genomics reveals insights into cyanobacterial evolution and habitat adaptation.</title>
        <authorList>
            <person name="Chen M.Y."/>
            <person name="Teng W.K."/>
            <person name="Zhao L."/>
            <person name="Hu C.X."/>
            <person name="Zhou Y.K."/>
            <person name="Han B.P."/>
            <person name="Song L.R."/>
            <person name="Shu W.S."/>
        </authorList>
    </citation>
    <scope>NUCLEOTIDE SEQUENCE [LARGE SCALE GENOMIC DNA]</scope>
    <source>
        <strain evidence="1 2">FACHB-1249</strain>
    </source>
</reference>
<protein>
    <submittedName>
        <fullName evidence="1">Uncharacterized protein</fullName>
    </submittedName>
</protein>
<evidence type="ECO:0000313" key="2">
    <source>
        <dbReference type="Proteomes" id="UP000660270"/>
    </source>
</evidence>
<name>A0ABR8IXG1_APHFL</name>
<comment type="caution">
    <text evidence="1">The sequence shown here is derived from an EMBL/GenBank/DDBJ whole genome shotgun (WGS) entry which is preliminary data.</text>
</comment>
<organism evidence="1 2">
    <name type="scientific">Aphanizomenon flos-aquae FACHB-1249</name>
    <dbReference type="NCBI Taxonomy" id="2692889"/>
    <lineage>
        <taxon>Bacteria</taxon>
        <taxon>Bacillati</taxon>
        <taxon>Cyanobacteriota</taxon>
        <taxon>Cyanophyceae</taxon>
        <taxon>Nostocales</taxon>
        <taxon>Aphanizomenonaceae</taxon>
        <taxon>Aphanizomenon</taxon>
    </lineage>
</organism>
<dbReference type="Proteomes" id="UP000660270">
    <property type="component" value="Unassembled WGS sequence"/>
</dbReference>
<keyword evidence="2" id="KW-1185">Reference proteome</keyword>
<dbReference type="EMBL" id="JACJTM010000071">
    <property type="protein sequence ID" value="MBD2687327.1"/>
    <property type="molecule type" value="Genomic_DNA"/>
</dbReference>
<accession>A0ABR8IXG1</accession>
<sequence>MSILVVFITKTISNKIDTIKRSLTWKANIQKLSETYEEWVKEHQKLHY</sequence>
<proteinExistence type="predicted"/>
<evidence type="ECO:0000313" key="1">
    <source>
        <dbReference type="EMBL" id="MBD2687327.1"/>
    </source>
</evidence>
<gene>
    <name evidence="1" type="ORF">H6G43_19415</name>
</gene>